<keyword evidence="3" id="KW-1185">Reference proteome</keyword>
<reference evidence="2" key="2">
    <citation type="submission" date="2023-05" db="EMBL/GenBank/DDBJ databases">
        <authorList>
            <person name="Fouks B."/>
        </authorList>
    </citation>
    <scope>NUCLEOTIDE SEQUENCE</scope>
    <source>
        <strain evidence="2">Stay&amp;Tobe</strain>
        <tissue evidence="2">Testes</tissue>
    </source>
</reference>
<keyword evidence="1" id="KW-0812">Transmembrane</keyword>
<feature type="transmembrane region" description="Helical" evidence="1">
    <location>
        <begin position="252"/>
        <end position="279"/>
    </location>
</feature>
<protein>
    <submittedName>
        <fullName evidence="2">Uncharacterized protein</fullName>
    </submittedName>
</protein>
<organism evidence="2 3">
    <name type="scientific">Diploptera punctata</name>
    <name type="common">Pacific beetle cockroach</name>
    <dbReference type="NCBI Taxonomy" id="6984"/>
    <lineage>
        <taxon>Eukaryota</taxon>
        <taxon>Metazoa</taxon>
        <taxon>Ecdysozoa</taxon>
        <taxon>Arthropoda</taxon>
        <taxon>Hexapoda</taxon>
        <taxon>Insecta</taxon>
        <taxon>Pterygota</taxon>
        <taxon>Neoptera</taxon>
        <taxon>Polyneoptera</taxon>
        <taxon>Dictyoptera</taxon>
        <taxon>Blattodea</taxon>
        <taxon>Blaberoidea</taxon>
        <taxon>Blaberidae</taxon>
        <taxon>Diplopterinae</taxon>
        <taxon>Diploptera</taxon>
    </lineage>
</organism>
<evidence type="ECO:0000256" key="1">
    <source>
        <dbReference type="SAM" id="Phobius"/>
    </source>
</evidence>
<sequence>MNLYEAVKTTIKISQLVGALPLKAAQIYKNRKNISKTQSIFSFIIFIIVLGTNVYSNVFWLKPRHDIPMIFVGFSTSISCLCTYITGVFISSLHFEKTLNIFSKFLRNFKYYQNTFNIIIKYRITIPLVLGSFVISTYITTFLFQDEMHISTILSCFSHVIIHISMYLIDMQLTIFLIILNKCFYLINSKLINLSNDIHLYNVRNSLHEMADFPDIFQQSQYSCENKIRLIKVLSELHNIVRMLAKQVNAIYAAHILLHVFVIFCGLAFSAYHVFYIILFLE</sequence>
<comment type="caution">
    <text evidence="2">The sequence shown here is derived from an EMBL/GenBank/DDBJ whole genome shotgun (WGS) entry which is preliminary data.</text>
</comment>
<dbReference type="AlphaFoldDB" id="A0AAD8A4U4"/>
<reference evidence="2" key="1">
    <citation type="journal article" date="2023" name="IScience">
        <title>Live-bearing cockroach genome reveals convergent evolutionary mechanisms linked to viviparity in insects and beyond.</title>
        <authorList>
            <person name="Fouks B."/>
            <person name="Harrison M.C."/>
            <person name="Mikhailova A.A."/>
            <person name="Marchal E."/>
            <person name="English S."/>
            <person name="Carruthers M."/>
            <person name="Jennings E.C."/>
            <person name="Chiamaka E.L."/>
            <person name="Frigard R.A."/>
            <person name="Pippel M."/>
            <person name="Attardo G.M."/>
            <person name="Benoit J.B."/>
            <person name="Bornberg-Bauer E."/>
            <person name="Tobe S.S."/>
        </authorList>
    </citation>
    <scope>NUCLEOTIDE SEQUENCE</scope>
    <source>
        <strain evidence="2">Stay&amp;Tobe</strain>
    </source>
</reference>
<dbReference type="EMBL" id="JASPKZ010003856">
    <property type="protein sequence ID" value="KAJ9591797.1"/>
    <property type="molecule type" value="Genomic_DNA"/>
</dbReference>
<keyword evidence="1" id="KW-0472">Membrane</keyword>
<keyword evidence="1" id="KW-1133">Transmembrane helix</keyword>
<feature type="transmembrane region" description="Helical" evidence="1">
    <location>
        <begin position="40"/>
        <end position="61"/>
    </location>
</feature>
<gene>
    <name evidence="2" type="ORF">L9F63_001614</name>
</gene>
<feature type="non-terminal residue" evidence="2">
    <location>
        <position position="282"/>
    </location>
</feature>
<proteinExistence type="predicted"/>
<evidence type="ECO:0000313" key="2">
    <source>
        <dbReference type="EMBL" id="KAJ9591797.1"/>
    </source>
</evidence>
<accession>A0AAD8A4U4</accession>
<evidence type="ECO:0000313" key="3">
    <source>
        <dbReference type="Proteomes" id="UP001233999"/>
    </source>
</evidence>
<feature type="transmembrane region" description="Helical" evidence="1">
    <location>
        <begin position="116"/>
        <end position="140"/>
    </location>
</feature>
<dbReference type="Proteomes" id="UP001233999">
    <property type="component" value="Unassembled WGS sequence"/>
</dbReference>
<feature type="transmembrane region" description="Helical" evidence="1">
    <location>
        <begin position="160"/>
        <end position="180"/>
    </location>
</feature>
<name>A0AAD8A4U4_DIPPU</name>
<feature type="transmembrane region" description="Helical" evidence="1">
    <location>
        <begin position="67"/>
        <end position="95"/>
    </location>
</feature>